<protein>
    <submittedName>
        <fullName evidence="2">Uncharacterized protein</fullName>
    </submittedName>
</protein>
<keyword evidence="1" id="KW-0812">Transmembrane</keyword>
<evidence type="ECO:0000256" key="1">
    <source>
        <dbReference type="SAM" id="Phobius"/>
    </source>
</evidence>
<gene>
    <name evidence="2" type="primary">Necator_chrV.g19254</name>
    <name evidence="2" type="ORF">RB195_014462</name>
</gene>
<evidence type="ECO:0000313" key="3">
    <source>
        <dbReference type="Proteomes" id="UP001303046"/>
    </source>
</evidence>
<keyword evidence="1" id="KW-0472">Membrane</keyword>
<feature type="transmembrane region" description="Helical" evidence="1">
    <location>
        <begin position="103"/>
        <end position="124"/>
    </location>
</feature>
<keyword evidence="3" id="KW-1185">Reference proteome</keyword>
<dbReference type="Proteomes" id="UP001303046">
    <property type="component" value="Unassembled WGS sequence"/>
</dbReference>
<reference evidence="2 3" key="1">
    <citation type="submission" date="2023-08" db="EMBL/GenBank/DDBJ databases">
        <title>A Necator americanus chromosomal reference genome.</title>
        <authorList>
            <person name="Ilik V."/>
            <person name="Petrzelkova K.J."/>
            <person name="Pardy F."/>
            <person name="Fuh T."/>
            <person name="Niatou-Singa F.S."/>
            <person name="Gouil Q."/>
            <person name="Baker L."/>
            <person name="Ritchie M.E."/>
            <person name="Jex A.R."/>
            <person name="Gazzola D."/>
            <person name="Li H."/>
            <person name="Toshio Fujiwara R."/>
            <person name="Zhan B."/>
            <person name="Aroian R.V."/>
            <person name="Pafco B."/>
            <person name="Schwarz E.M."/>
        </authorList>
    </citation>
    <scope>NUCLEOTIDE SEQUENCE [LARGE SCALE GENOMIC DNA]</scope>
    <source>
        <strain evidence="2 3">Aroian</strain>
        <tissue evidence="2">Whole animal</tissue>
    </source>
</reference>
<comment type="caution">
    <text evidence="2">The sequence shown here is derived from an EMBL/GenBank/DDBJ whole genome shotgun (WGS) entry which is preliminary data.</text>
</comment>
<evidence type="ECO:0000313" key="2">
    <source>
        <dbReference type="EMBL" id="KAK6756085.1"/>
    </source>
</evidence>
<proteinExistence type="predicted"/>
<organism evidence="2 3">
    <name type="scientific">Necator americanus</name>
    <name type="common">Human hookworm</name>
    <dbReference type="NCBI Taxonomy" id="51031"/>
    <lineage>
        <taxon>Eukaryota</taxon>
        <taxon>Metazoa</taxon>
        <taxon>Ecdysozoa</taxon>
        <taxon>Nematoda</taxon>
        <taxon>Chromadorea</taxon>
        <taxon>Rhabditida</taxon>
        <taxon>Rhabditina</taxon>
        <taxon>Rhabditomorpha</taxon>
        <taxon>Strongyloidea</taxon>
        <taxon>Ancylostomatidae</taxon>
        <taxon>Bunostominae</taxon>
        <taxon>Necator</taxon>
    </lineage>
</organism>
<dbReference type="EMBL" id="JAVFWL010000005">
    <property type="protein sequence ID" value="KAK6756085.1"/>
    <property type="molecule type" value="Genomic_DNA"/>
</dbReference>
<name>A0ABR1E0F1_NECAM</name>
<accession>A0ABR1E0F1</accession>
<keyword evidence="1" id="KW-1133">Transmembrane helix</keyword>
<sequence length="152" mass="16812">MKIVKAGVGPHLLIRRRPIRVVNCSKESMFFATLVLTGTPTPPTPLLSHVPKNRSSPVIYLLIYGAERVTLSRLGQSDDVVLDLLGLHHQIFDGPFRCKRGKVVAAMASVCGIIVLAFPISMIIDKFAESTGVWNEDEPEKPKKTKGKRSFF</sequence>